<keyword evidence="2" id="KW-0614">Plasmid</keyword>
<feature type="compositionally biased region" description="Basic and acidic residues" evidence="1">
    <location>
        <begin position="108"/>
        <end position="122"/>
    </location>
</feature>
<dbReference type="AlphaFoldDB" id="A0A8T5VP08"/>
<dbReference type="Proteomes" id="UP000551709">
    <property type="component" value="Plasmid pBb1S5b"/>
</dbReference>
<feature type="region of interest" description="Disordered" evidence="1">
    <location>
        <begin position="42"/>
        <end position="74"/>
    </location>
</feature>
<reference evidence="2" key="1">
    <citation type="journal article" date="2017" name="Syst. Appl. Microbiol.">
        <title>Soybeans inoculated with root zone soils of Canadian native legumes harbour diverse and novel Bradyrhizobium spp. that possess agricultural potential.</title>
        <authorList>
            <person name="Bromfield E.S.P."/>
            <person name="Cloutier S."/>
            <person name="Tambong J.T."/>
            <person name="Tran Thi T.V."/>
        </authorList>
    </citation>
    <scope>NUCLEOTIDE SEQUENCE</scope>
    <source>
        <strain evidence="2">1S5</strain>
    </source>
</reference>
<dbReference type="RefSeq" id="WP_175618596.1">
    <property type="nucleotide sequence ID" value="NZ_CP096257.1"/>
</dbReference>
<organism evidence="2 3">
    <name type="scientific">Bradyrhizobium barranii subsp. apii</name>
    <dbReference type="NCBI Taxonomy" id="2819348"/>
    <lineage>
        <taxon>Bacteria</taxon>
        <taxon>Pseudomonadati</taxon>
        <taxon>Pseudomonadota</taxon>
        <taxon>Alphaproteobacteria</taxon>
        <taxon>Hyphomicrobiales</taxon>
        <taxon>Nitrobacteraceae</taxon>
        <taxon>Bradyrhizobium</taxon>
        <taxon>Bradyrhizobium barranii</taxon>
    </lineage>
</organism>
<reference evidence="2" key="2">
    <citation type="submission" date="2022-04" db="EMBL/GenBank/DDBJ databases">
        <authorList>
            <person name="Bromfield E.S.P."/>
            <person name="Cloutier S."/>
        </authorList>
    </citation>
    <scope>NUCLEOTIDE SEQUENCE</scope>
    <source>
        <strain evidence="2">1S5</strain>
        <plasmid evidence="2">pBb1S5b</plasmid>
    </source>
</reference>
<geneLocation type="plasmid" evidence="2 3">
    <name>pBb1S5b</name>
</geneLocation>
<accession>A0A8T5VP08</accession>
<dbReference type="EMBL" id="CP096257">
    <property type="protein sequence ID" value="UPT92445.1"/>
    <property type="molecule type" value="Genomic_DNA"/>
</dbReference>
<name>A0A8T5VP08_9BRAD</name>
<feature type="compositionally biased region" description="Acidic residues" evidence="1">
    <location>
        <begin position="42"/>
        <end position="53"/>
    </location>
</feature>
<evidence type="ECO:0000313" key="3">
    <source>
        <dbReference type="Proteomes" id="UP000551709"/>
    </source>
</evidence>
<evidence type="ECO:0000313" key="2">
    <source>
        <dbReference type="EMBL" id="UPT92445.1"/>
    </source>
</evidence>
<sequence length="122" mass="13675">MLDRRQRFAVFLDRLGSAAPAASHDEAFELLRSILTTVEDEFSGVPEDPDNYLDDGRLYPPQEDSRRKVPGRPDLIRYRSKGHNTWIGSNGAIRIEELPGKSGGPHCCLDKPGEDGRTVRLE</sequence>
<gene>
    <name evidence="2" type="ORF">HAP41_0000049260</name>
</gene>
<proteinExistence type="predicted"/>
<evidence type="ECO:0000256" key="1">
    <source>
        <dbReference type="SAM" id="MobiDB-lite"/>
    </source>
</evidence>
<protein>
    <submittedName>
        <fullName evidence="2">Uncharacterized protein</fullName>
    </submittedName>
</protein>
<feature type="region of interest" description="Disordered" evidence="1">
    <location>
        <begin position="99"/>
        <end position="122"/>
    </location>
</feature>